<evidence type="ECO:0000256" key="1">
    <source>
        <dbReference type="SAM" id="Phobius"/>
    </source>
</evidence>
<keyword evidence="1" id="KW-1133">Transmembrane helix</keyword>
<comment type="caution">
    <text evidence="2">The sequence shown here is derived from an EMBL/GenBank/DDBJ whole genome shotgun (WGS) entry which is preliminary data.</text>
</comment>
<name>A0A2W1L0P8_9BACL</name>
<gene>
    <name evidence="2" type="ORF">DNH61_25885</name>
</gene>
<sequence length="112" mass="12324">MSPARIMLWITCLAEAFLGIPLLGGAFIIANAWTPLLVMFFLHIVTLVLCLRDQRSIVGSGAGIATSVLGFIPIVGMILHWITALILLVLAIQPDRRERDGYIPPPPPPQRW</sequence>
<dbReference type="RefSeq" id="WP_111149853.1">
    <property type="nucleotide sequence ID" value="NZ_QKRB01000063.1"/>
</dbReference>
<organism evidence="2 3">
    <name type="scientific">Paenibacillus sambharensis</name>
    <dbReference type="NCBI Taxonomy" id="1803190"/>
    <lineage>
        <taxon>Bacteria</taxon>
        <taxon>Bacillati</taxon>
        <taxon>Bacillota</taxon>
        <taxon>Bacilli</taxon>
        <taxon>Bacillales</taxon>
        <taxon>Paenibacillaceae</taxon>
        <taxon>Paenibacillus</taxon>
    </lineage>
</organism>
<feature type="transmembrane region" description="Helical" evidence="1">
    <location>
        <begin position="36"/>
        <end position="52"/>
    </location>
</feature>
<dbReference type="AlphaFoldDB" id="A0A2W1L0P8"/>
<accession>A0A2W1L0P8</accession>
<feature type="transmembrane region" description="Helical" evidence="1">
    <location>
        <begin position="64"/>
        <end position="92"/>
    </location>
</feature>
<keyword evidence="3" id="KW-1185">Reference proteome</keyword>
<feature type="transmembrane region" description="Helical" evidence="1">
    <location>
        <begin position="7"/>
        <end position="30"/>
    </location>
</feature>
<dbReference type="Proteomes" id="UP000249522">
    <property type="component" value="Unassembled WGS sequence"/>
</dbReference>
<dbReference type="OrthoDB" id="1925744at2"/>
<reference evidence="2 3" key="1">
    <citation type="submission" date="2018-06" db="EMBL/GenBank/DDBJ databases">
        <title>Paenibacillus imtechensis sp. nov.</title>
        <authorList>
            <person name="Pinnaka A.K."/>
            <person name="Singh H."/>
            <person name="Kaur M."/>
        </authorList>
    </citation>
    <scope>NUCLEOTIDE SEQUENCE [LARGE SCALE GENOMIC DNA]</scope>
    <source>
        <strain evidence="2 3">SMB1</strain>
    </source>
</reference>
<evidence type="ECO:0000313" key="2">
    <source>
        <dbReference type="EMBL" id="PZD92926.1"/>
    </source>
</evidence>
<proteinExistence type="predicted"/>
<keyword evidence="1" id="KW-0812">Transmembrane</keyword>
<keyword evidence="1" id="KW-0472">Membrane</keyword>
<evidence type="ECO:0000313" key="3">
    <source>
        <dbReference type="Proteomes" id="UP000249522"/>
    </source>
</evidence>
<protein>
    <submittedName>
        <fullName evidence="2">Uncharacterized protein</fullName>
    </submittedName>
</protein>
<dbReference type="EMBL" id="QKRB01000063">
    <property type="protein sequence ID" value="PZD92926.1"/>
    <property type="molecule type" value="Genomic_DNA"/>
</dbReference>